<accession>A0A1L9PYE0</accession>
<dbReference type="EMBL" id="KV878135">
    <property type="protein sequence ID" value="OJJ06483.1"/>
    <property type="molecule type" value="Genomic_DNA"/>
</dbReference>
<dbReference type="Gene3D" id="1.20.1290.10">
    <property type="entry name" value="AhpD-like"/>
    <property type="match status" value="1"/>
</dbReference>
<keyword evidence="2" id="KW-1185">Reference proteome</keyword>
<dbReference type="Proteomes" id="UP000184073">
    <property type="component" value="Unassembled WGS sequence"/>
</dbReference>
<sequence>MAQVHSSPFDEEFYSLLAELQPSSSFKWYQTAIVALGALNYPEEIPKLYKILLDAYIPKEIWLEETRKIREGLTKACGIMGAAKTGSSLRQLATAIPPELMESTYHRAGDTQETAFKRGRKMFFQIYGNIPGYDEGKTLHASPDYYHIVNVLDILETEQVIVSALLGIDCPEQAKNHIVGILANGGRDEDLQFIRDIVSRIADRGHVQLRRVSKFETPRLDSSN</sequence>
<dbReference type="GeneID" id="63733602"/>
<dbReference type="PANTHER" id="PTHR28180">
    <property type="entry name" value="CONSERVED MITOCHONDRIAL PROTEIN-RELATED"/>
    <property type="match status" value="1"/>
</dbReference>
<proteinExistence type="predicted"/>
<dbReference type="InterPro" id="IPR052999">
    <property type="entry name" value="PTS1_Protein"/>
</dbReference>
<dbReference type="AlphaFoldDB" id="A0A1L9PYE0"/>
<dbReference type="InterPro" id="IPR029032">
    <property type="entry name" value="AhpD-like"/>
</dbReference>
<dbReference type="OrthoDB" id="5537330at2759"/>
<gene>
    <name evidence="1" type="ORF">ASPVEDRAFT_875524</name>
</gene>
<dbReference type="VEuPathDB" id="FungiDB:ASPVEDRAFT_875524"/>
<evidence type="ECO:0000313" key="1">
    <source>
        <dbReference type="EMBL" id="OJJ06483.1"/>
    </source>
</evidence>
<evidence type="ECO:0000313" key="2">
    <source>
        <dbReference type="Proteomes" id="UP000184073"/>
    </source>
</evidence>
<protein>
    <submittedName>
        <fullName evidence="1">Uncharacterized protein</fullName>
    </submittedName>
</protein>
<name>A0A1L9PYE0_ASPVE</name>
<dbReference type="RefSeq" id="XP_040672245.1">
    <property type="nucleotide sequence ID" value="XM_040818091.1"/>
</dbReference>
<dbReference type="STRING" id="1036611.A0A1L9PYE0"/>
<reference evidence="2" key="1">
    <citation type="journal article" date="2017" name="Genome Biol.">
        <title>Comparative genomics reveals high biological diversity and specific adaptations in the industrially and medically important fungal genus Aspergillus.</title>
        <authorList>
            <person name="de Vries R.P."/>
            <person name="Riley R."/>
            <person name="Wiebenga A."/>
            <person name="Aguilar-Osorio G."/>
            <person name="Amillis S."/>
            <person name="Uchima C.A."/>
            <person name="Anderluh G."/>
            <person name="Asadollahi M."/>
            <person name="Askin M."/>
            <person name="Barry K."/>
            <person name="Battaglia E."/>
            <person name="Bayram O."/>
            <person name="Benocci T."/>
            <person name="Braus-Stromeyer S.A."/>
            <person name="Caldana C."/>
            <person name="Canovas D."/>
            <person name="Cerqueira G.C."/>
            <person name="Chen F."/>
            <person name="Chen W."/>
            <person name="Choi C."/>
            <person name="Clum A."/>
            <person name="Dos Santos R.A."/>
            <person name="Damasio A.R."/>
            <person name="Diallinas G."/>
            <person name="Emri T."/>
            <person name="Fekete E."/>
            <person name="Flipphi M."/>
            <person name="Freyberg S."/>
            <person name="Gallo A."/>
            <person name="Gournas C."/>
            <person name="Habgood R."/>
            <person name="Hainaut M."/>
            <person name="Harispe M.L."/>
            <person name="Henrissat B."/>
            <person name="Hilden K.S."/>
            <person name="Hope R."/>
            <person name="Hossain A."/>
            <person name="Karabika E."/>
            <person name="Karaffa L."/>
            <person name="Karanyi Z."/>
            <person name="Krasevec N."/>
            <person name="Kuo A."/>
            <person name="Kusch H."/>
            <person name="LaButti K."/>
            <person name="Lagendijk E.L."/>
            <person name="Lapidus A."/>
            <person name="Levasseur A."/>
            <person name="Lindquist E."/>
            <person name="Lipzen A."/>
            <person name="Logrieco A.F."/>
            <person name="MacCabe A."/>
            <person name="Maekelae M.R."/>
            <person name="Malavazi I."/>
            <person name="Melin P."/>
            <person name="Meyer V."/>
            <person name="Mielnichuk N."/>
            <person name="Miskei M."/>
            <person name="Molnar A.P."/>
            <person name="Mule G."/>
            <person name="Ngan C.Y."/>
            <person name="Orejas M."/>
            <person name="Orosz E."/>
            <person name="Ouedraogo J.P."/>
            <person name="Overkamp K.M."/>
            <person name="Park H.-S."/>
            <person name="Perrone G."/>
            <person name="Piumi F."/>
            <person name="Punt P.J."/>
            <person name="Ram A.F."/>
            <person name="Ramon A."/>
            <person name="Rauscher S."/>
            <person name="Record E."/>
            <person name="Riano-Pachon D.M."/>
            <person name="Robert V."/>
            <person name="Roehrig J."/>
            <person name="Ruller R."/>
            <person name="Salamov A."/>
            <person name="Salih N.S."/>
            <person name="Samson R.A."/>
            <person name="Sandor E."/>
            <person name="Sanguinetti M."/>
            <person name="Schuetze T."/>
            <person name="Sepcic K."/>
            <person name="Shelest E."/>
            <person name="Sherlock G."/>
            <person name="Sophianopoulou V."/>
            <person name="Squina F.M."/>
            <person name="Sun H."/>
            <person name="Susca A."/>
            <person name="Todd R.B."/>
            <person name="Tsang A."/>
            <person name="Unkles S.E."/>
            <person name="van de Wiele N."/>
            <person name="van Rossen-Uffink D."/>
            <person name="Oliveira J.V."/>
            <person name="Vesth T.C."/>
            <person name="Visser J."/>
            <person name="Yu J.-H."/>
            <person name="Zhou M."/>
            <person name="Andersen M.R."/>
            <person name="Archer D.B."/>
            <person name="Baker S.E."/>
            <person name="Benoit I."/>
            <person name="Brakhage A.A."/>
            <person name="Braus G.H."/>
            <person name="Fischer R."/>
            <person name="Frisvad J.C."/>
            <person name="Goldman G.H."/>
            <person name="Houbraken J."/>
            <person name="Oakley B."/>
            <person name="Pocsi I."/>
            <person name="Scazzocchio C."/>
            <person name="Seiboth B."/>
            <person name="vanKuyk P.A."/>
            <person name="Wortman J."/>
            <person name="Dyer P.S."/>
            <person name="Grigoriev I.V."/>
        </authorList>
    </citation>
    <scope>NUCLEOTIDE SEQUENCE [LARGE SCALE GENOMIC DNA]</scope>
    <source>
        <strain evidence="2">CBS 583.65</strain>
    </source>
</reference>
<organism evidence="1 2">
    <name type="scientific">Aspergillus versicolor CBS 583.65</name>
    <dbReference type="NCBI Taxonomy" id="1036611"/>
    <lineage>
        <taxon>Eukaryota</taxon>
        <taxon>Fungi</taxon>
        <taxon>Dikarya</taxon>
        <taxon>Ascomycota</taxon>
        <taxon>Pezizomycotina</taxon>
        <taxon>Eurotiomycetes</taxon>
        <taxon>Eurotiomycetidae</taxon>
        <taxon>Eurotiales</taxon>
        <taxon>Aspergillaceae</taxon>
        <taxon>Aspergillus</taxon>
        <taxon>Aspergillus subgen. Nidulantes</taxon>
    </lineage>
</organism>